<evidence type="ECO:0000259" key="2">
    <source>
        <dbReference type="Pfam" id="PF06580"/>
    </source>
</evidence>
<gene>
    <name evidence="3" type="ORF">CRU78_02120</name>
</gene>
<keyword evidence="1" id="KW-0472">Membrane</keyword>
<dbReference type="AlphaFoldDB" id="A0A6A7RR56"/>
<dbReference type="Pfam" id="PF06580">
    <property type="entry name" value="His_kinase"/>
    <property type="match status" value="1"/>
</dbReference>
<dbReference type="Gene3D" id="3.30.565.10">
    <property type="entry name" value="Histidine kinase-like ATPase, C-terminal domain"/>
    <property type="match status" value="1"/>
</dbReference>
<dbReference type="InterPro" id="IPR050640">
    <property type="entry name" value="Bact_2-comp_sensor_kinase"/>
</dbReference>
<accession>A0A6A7RR56</accession>
<feature type="transmembrane region" description="Helical" evidence="1">
    <location>
        <begin position="21"/>
        <end position="42"/>
    </location>
</feature>
<protein>
    <submittedName>
        <fullName evidence="3">Histidine kinase</fullName>
    </submittedName>
</protein>
<keyword evidence="1" id="KW-1133">Transmembrane helix</keyword>
<keyword evidence="1" id="KW-0812">Transmembrane</keyword>
<feature type="transmembrane region" description="Helical" evidence="1">
    <location>
        <begin position="86"/>
        <end position="106"/>
    </location>
</feature>
<dbReference type="GO" id="GO:0016020">
    <property type="term" value="C:membrane"/>
    <property type="evidence" value="ECO:0007669"/>
    <property type="project" value="InterPro"/>
</dbReference>
<dbReference type="GO" id="GO:0000155">
    <property type="term" value="F:phosphorelay sensor kinase activity"/>
    <property type="evidence" value="ECO:0007669"/>
    <property type="project" value="InterPro"/>
</dbReference>
<proteinExistence type="predicted"/>
<dbReference type="PANTHER" id="PTHR34220">
    <property type="entry name" value="SENSOR HISTIDINE KINASE YPDA"/>
    <property type="match status" value="1"/>
</dbReference>
<evidence type="ECO:0000313" key="3">
    <source>
        <dbReference type="EMBL" id="MQM29396.1"/>
    </source>
</evidence>
<dbReference type="Proteomes" id="UP000342300">
    <property type="component" value="Unassembled WGS sequence"/>
</dbReference>
<organism evidence="3 4">
    <name type="scientific">Candidatus Accumulibacter phosphatis</name>
    <dbReference type="NCBI Taxonomy" id="327160"/>
    <lineage>
        <taxon>Bacteria</taxon>
        <taxon>Pseudomonadati</taxon>
        <taxon>Pseudomonadota</taxon>
        <taxon>Betaproteobacteria</taxon>
        <taxon>Candidatus Accumulibacter</taxon>
    </lineage>
</organism>
<dbReference type="InterPro" id="IPR010559">
    <property type="entry name" value="Sig_transdc_His_kin_internal"/>
</dbReference>
<feature type="transmembrane region" description="Helical" evidence="1">
    <location>
        <begin position="54"/>
        <end position="74"/>
    </location>
</feature>
<comment type="caution">
    <text evidence="3">The sequence shown here is derived from an EMBL/GenBank/DDBJ whole genome shotgun (WGS) entry which is preliminary data.</text>
</comment>
<dbReference type="PANTHER" id="PTHR34220:SF7">
    <property type="entry name" value="SENSOR HISTIDINE KINASE YPDA"/>
    <property type="match status" value="1"/>
</dbReference>
<name>A0A6A7RR56_9PROT</name>
<dbReference type="EMBL" id="PDHS01000041">
    <property type="protein sequence ID" value="MQM29396.1"/>
    <property type="molecule type" value="Genomic_DNA"/>
</dbReference>
<dbReference type="InterPro" id="IPR036890">
    <property type="entry name" value="HATPase_C_sf"/>
</dbReference>
<sequence length="347" mass="37956">MASIKQNLAGQPLPDFRNSGVMLRILLGVNLLALAAALVQSQGVQDSLQHFIDMAAWVQPLLLFNLALLAVLGNSLQRAPAWIGRTLVLLLAAASAIVLSALWSHLIFADAGGGGQALLRAGLLAALAAGLMLAYFALRAGALSPALVEARLQALSARIRPHFLFNSLNAVLSLIRADPRRAETALEELADLFRVLMRDHRELVPLADELALCRQYLALEKLRLAERLHVEWDLAPDLPLHLKVPPLMVQPLLENAVYHGIEPLGDPGTIRIRLARRADALQLDIVNPCAGGVEKPRGSHMALDNIRERLALYYDLEARLDTDAVALGDGRHEYRVRILLPCRAQRQ</sequence>
<evidence type="ECO:0000313" key="4">
    <source>
        <dbReference type="Proteomes" id="UP000342300"/>
    </source>
</evidence>
<evidence type="ECO:0000256" key="1">
    <source>
        <dbReference type="SAM" id="Phobius"/>
    </source>
</evidence>
<keyword evidence="3" id="KW-0418">Kinase</keyword>
<keyword evidence="3" id="KW-0808">Transferase</keyword>
<feature type="domain" description="Signal transduction histidine kinase internal region" evidence="2">
    <location>
        <begin position="150"/>
        <end position="228"/>
    </location>
</feature>
<feature type="transmembrane region" description="Helical" evidence="1">
    <location>
        <begin position="118"/>
        <end position="138"/>
    </location>
</feature>
<dbReference type="SUPFAM" id="SSF55874">
    <property type="entry name" value="ATPase domain of HSP90 chaperone/DNA topoisomerase II/histidine kinase"/>
    <property type="match status" value="1"/>
</dbReference>
<reference evidence="3 4" key="1">
    <citation type="submission" date="2017-09" db="EMBL/GenBank/DDBJ databases">
        <title>Metagenomic Analysis Reveals Denitrifying Candidatus Accumulibacter and Flanking Population as a Source of N2O.</title>
        <authorList>
            <person name="Gao H."/>
            <person name="Mao Y."/>
            <person name="Zhao X."/>
            <person name="Liu W.-T."/>
            <person name="Zhang T."/>
            <person name="Wells G."/>
        </authorList>
    </citation>
    <scope>NUCLEOTIDE SEQUENCE [LARGE SCALE GENOMIC DNA]</scope>
    <source>
        <strain evidence="3">CANDO_2_IC</strain>
    </source>
</reference>